<dbReference type="Proteomes" id="UP000345266">
    <property type="component" value="Unassembled WGS sequence"/>
</dbReference>
<proteinExistence type="predicted"/>
<accession>A0A564VUE0</accession>
<evidence type="ECO:0000313" key="1">
    <source>
        <dbReference type="EMBL" id="VUX36155.1"/>
    </source>
</evidence>
<reference evidence="1 2" key="1">
    <citation type="submission" date="2019-07" db="EMBL/GenBank/DDBJ databases">
        <authorList>
            <person name="Hibberd C M."/>
            <person name="Gehrig L. J."/>
            <person name="Chang H.-W."/>
            <person name="Venkatesh S."/>
        </authorList>
    </citation>
    <scope>NUCLEOTIDE SEQUENCE [LARGE SCALE GENOMIC DNA]</scope>
    <source>
        <strain evidence="1">Bifidobacterium_longum_subsp_infantis_JG_Bg463</strain>
    </source>
</reference>
<dbReference type="EMBL" id="CABHNT010000042">
    <property type="protein sequence ID" value="VUX36155.1"/>
    <property type="molecule type" value="Genomic_DNA"/>
</dbReference>
<name>A0A564VUE0_BIFLI</name>
<organism evidence="1 2">
    <name type="scientific">Bifidobacterium longum subsp. infantis</name>
    <dbReference type="NCBI Taxonomy" id="1682"/>
    <lineage>
        <taxon>Bacteria</taxon>
        <taxon>Bacillati</taxon>
        <taxon>Actinomycetota</taxon>
        <taxon>Actinomycetes</taxon>
        <taxon>Bifidobacteriales</taxon>
        <taxon>Bifidobacteriaceae</taxon>
        <taxon>Bifidobacterium</taxon>
    </lineage>
</organism>
<gene>
    <name evidence="1" type="ORF">BLJG463_01834</name>
</gene>
<evidence type="ECO:0000313" key="2">
    <source>
        <dbReference type="Proteomes" id="UP000345266"/>
    </source>
</evidence>
<protein>
    <submittedName>
        <fullName evidence="1">Uncharacterized protein</fullName>
    </submittedName>
</protein>
<dbReference type="AlphaFoldDB" id="A0A564VUE0"/>
<sequence>MKINESESSRRYPERAVVDTNVIMDRIVHNTT</sequence>